<feature type="region of interest" description="Disordered" evidence="1">
    <location>
        <begin position="305"/>
        <end position="345"/>
    </location>
</feature>
<evidence type="ECO:0000256" key="1">
    <source>
        <dbReference type="SAM" id="MobiDB-lite"/>
    </source>
</evidence>
<feature type="compositionally biased region" description="Basic and acidic residues" evidence="1">
    <location>
        <begin position="385"/>
        <end position="414"/>
    </location>
</feature>
<feature type="region of interest" description="Disordered" evidence="1">
    <location>
        <begin position="239"/>
        <end position="289"/>
    </location>
</feature>
<dbReference type="Gene3D" id="1.25.40.10">
    <property type="entry name" value="Tetratricopeptide repeat domain"/>
    <property type="match status" value="1"/>
</dbReference>
<reference evidence="2" key="1">
    <citation type="submission" date="2020-10" db="EMBL/GenBank/DDBJ databases">
        <authorList>
            <person name="Gilroy R."/>
        </authorList>
    </citation>
    <scope>NUCLEOTIDE SEQUENCE</scope>
    <source>
        <strain evidence="2">ChiSxjej1B13-7041</strain>
    </source>
</reference>
<feature type="compositionally biased region" description="Basic and acidic residues" evidence="1">
    <location>
        <begin position="564"/>
        <end position="577"/>
    </location>
</feature>
<evidence type="ECO:0000313" key="2">
    <source>
        <dbReference type="EMBL" id="HIR92062.1"/>
    </source>
</evidence>
<protein>
    <recommendedName>
        <fullName evidence="4">AAA+ ATPase domain-containing protein</fullName>
    </recommendedName>
</protein>
<feature type="compositionally biased region" description="Basic and acidic residues" evidence="1">
    <location>
        <begin position="593"/>
        <end position="604"/>
    </location>
</feature>
<feature type="compositionally biased region" description="Low complexity" evidence="1">
    <location>
        <begin position="241"/>
        <end position="258"/>
    </location>
</feature>
<reference evidence="2" key="2">
    <citation type="journal article" date="2021" name="PeerJ">
        <title>Extensive microbial diversity within the chicken gut microbiome revealed by metagenomics and culture.</title>
        <authorList>
            <person name="Gilroy R."/>
            <person name="Ravi A."/>
            <person name="Getino M."/>
            <person name="Pursley I."/>
            <person name="Horton D.L."/>
            <person name="Alikhan N.F."/>
            <person name="Baker D."/>
            <person name="Gharbi K."/>
            <person name="Hall N."/>
            <person name="Watson M."/>
            <person name="Adriaenssens E.M."/>
            <person name="Foster-Nyarko E."/>
            <person name="Jarju S."/>
            <person name="Secka A."/>
            <person name="Antonio M."/>
            <person name="Oren A."/>
            <person name="Chaudhuri R.R."/>
            <person name="La Ragione R."/>
            <person name="Hildebrand F."/>
            <person name="Pallen M.J."/>
        </authorList>
    </citation>
    <scope>NUCLEOTIDE SEQUENCE</scope>
    <source>
        <strain evidence="2">ChiSxjej1B13-7041</strain>
    </source>
</reference>
<feature type="compositionally biased region" description="Acidic residues" evidence="1">
    <location>
        <begin position="470"/>
        <end position="483"/>
    </location>
</feature>
<dbReference type="SUPFAM" id="SSF48452">
    <property type="entry name" value="TPR-like"/>
    <property type="match status" value="1"/>
</dbReference>
<dbReference type="CDD" id="cd00009">
    <property type="entry name" value="AAA"/>
    <property type="match status" value="1"/>
</dbReference>
<gene>
    <name evidence="2" type="ORF">IAB98_01400</name>
</gene>
<organism evidence="2 3">
    <name type="scientific">Candidatus Egerieimonas intestinavium</name>
    <dbReference type="NCBI Taxonomy" id="2840777"/>
    <lineage>
        <taxon>Bacteria</taxon>
        <taxon>Bacillati</taxon>
        <taxon>Bacillota</taxon>
        <taxon>Clostridia</taxon>
        <taxon>Lachnospirales</taxon>
        <taxon>Lachnospiraceae</taxon>
        <taxon>Lachnospiraceae incertae sedis</taxon>
        <taxon>Candidatus Egerieimonas</taxon>
    </lineage>
</organism>
<dbReference type="Gene3D" id="3.40.50.300">
    <property type="entry name" value="P-loop containing nucleotide triphosphate hydrolases"/>
    <property type="match status" value="1"/>
</dbReference>
<comment type="caution">
    <text evidence="2">The sequence shown here is derived from an EMBL/GenBank/DDBJ whole genome shotgun (WGS) entry which is preliminary data.</text>
</comment>
<feature type="region of interest" description="Disordered" evidence="1">
    <location>
        <begin position="438"/>
        <end position="497"/>
    </location>
</feature>
<dbReference type="InterPro" id="IPR011990">
    <property type="entry name" value="TPR-like_helical_dom_sf"/>
</dbReference>
<dbReference type="InterPro" id="IPR027417">
    <property type="entry name" value="P-loop_NTPase"/>
</dbReference>
<sequence length="848" mass="94782">MSILDKNEYQIKLDQINKLVDARDYKGALGVVETIDWRRVKSVRTLCMVADIYEANKMLRESKEILVLAYHRAPIGKMILYRLVELSLKMREFDEAVEYYTEYVENASNDNSKYILKYKIYRAKHAPIEEQIEILEKYKKWEYTERWAYELAKLYSRAGMTDKCIEECDDLILWFSEGKYVIKAMELKMQYQPLSPSQQEKYDRRNEPVKEPASRLIEKLDAAAGSTVKAAPEFAKAGELTKAASPEAAARTAAAQEPAAEKPAEPESPQEAPGTGEKSQELSGDQAAADAAVQVSAGLAEAVRAAMESRGLSEAAAALEPQEKPAETDPAENLRNPQDLKERFSESFKDVLTRIRPEVPVAPAAVQPETEAAAALEMEEFAPAEELKEIQRQEQAPEAKADQAPAQEEKRPMNEADVDALLAEMASSMAAEIAAGEFSQAADGEEKAEEPVKPLETEGENTPVLKPEAEEVPALEPEAEEVPVLEPDTAELPVIEEVPQITEELPVKELEEEVLDQEVVLENAIISQTMASVQEGPKTQEMTQEKQEEESAPADATIQIPSLKELKERPGDPRMEQEERELEQLIPQQPKTRTLDKGAKPEKMTEEQKKLFTYFVKVPGMDQQILEAIHNSYINTGDKTSNAGNIAIMGRPGTGKTRLSDAMVKALCQELGLKAAKFASLEAADLNLGDPVQIVGNMAGGFLLIEKAGHLTDDAVEKLSRAMEFRTDSMILIVEDEKRNLQKLFANYPEFARKFTSTISIPVFTNDELVTFARTYSKEMGYKIDDMAVLALYTLIGDNQDEEQPVTIAGVKDMVDKAISRASRKKITRRKRVDENNRILLYEKDFDY</sequence>
<proteinExistence type="predicted"/>
<evidence type="ECO:0000313" key="3">
    <source>
        <dbReference type="Proteomes" id="UP000886841"/>
    </source>
</evidence>
<evidence type="ECO:0008006" key="4">
    <source>
        <dbReference type="Google" id="ProtNLM"/>
    </source>
</evidence>
<name>A0A9D1EI30_9FIRM</name>
<feature type="region of interest" description="Disordered" evidence="1">
    <location>
        <begin position="533"/>
        <end position="604"/>
    </location>
</feature>
<feature type="region of interest" description="Disordered" evidence="1">
    <location>
        <begin position="385"/>
        <end position="416"/>
    </location>
</feature>
<dbReference type="Proteomes" id="UP000886841">
    <property type="component" value="Unassembled WGS sequence"/>
</dbReference>
<dbReference type="EMBL" id="DVHU01000013">
    <property type="protein sequence ID" value="HIR92062.1"/>
    <property type="molecule type" value="Genomic_DNA"/>
</dbReference>
<dbReference type="SUPFAM" id="SSF52540">
    <property type="entry name" value="P-loop containing nucleoside triphosphate hydrolases"/>
    <property type="match status" value="1"/>
</dbReference>
<dbReference type="AlphaFoldDB" id="A0A9D1EI30"/>
<accession>A0A9D1EI30</accession>